<evidence type="ECO:0000256" key="1">
    <source>
        <dbReference type="SAM" id="MobiDB-lite"/>
    </source>
</evidence>
<evidence type="ECO:0000313" key="2">
    <source>
        <dbReference type="EMBL" id="CCD29120.1"/>
    </source>
</evidence>
<feature type="region of interest" description="Disordered" evidence="1">
    <location>
        <begin position="229"/>
        <end position="253"/>
    </location>
</feature>
<sequence>MLPTVSNANTDVTPREYGVIQTLASSAGEYADSVIIDSLNKITGCVFGGTRVETSVKNLVNNHYITVDAQDAYLLARIRNLDAQMNELFSTFGIDPEQDVKQQAQKIASQLSPGACAEVLENCLKFLGDIRFSAENSKAVNDSSADHLSAHSDCSATQSVPGHIPLASATPSLDVHESQEIEEDPRISARIEELRVLLDILHAVCFNDFSKMEEKHWTRLTALLKPQPAVQPALEEEKGESSGKKPEYAVEIA</sequence>
<proteinExistence type="predicted"/>
<reference evidence="2 3" key="1">
    <citation type="submission" date="2011-08" db="EMBL/GenBank/DDBJ databases">
        <title>The genome of the obligate endobacterium of an arbuscular mycorrhizal fungus reveals an interphylum network of nutritional interactions.</title>
        <authorList>
            <person name="Ghignone S."/>
            <person name="Salvioli A."/>
            <person name="Anca I."/>
            <person name="Lumini E."/>
            <person name="Ortu G."/>
            <person name="Petiti L."/>
            <person name="Cruveiller S."/>
            <person name="Bianciotto V."/>
            <person name="Piffanelli P."/>
            <person name="Lanfranco L."/>
            <person name="Bonfante P."/>
        </authorList>
    </citation>
    <scope>NUCLEOTIDE SEQUENCE [LARGE SCALE GENOMIC DNA]</scope>
    <source>
        <strain evidence="2 3">BEG34</strain>
    </source>
</reference>
<gene>
    <name evidence="2" type="ORF">CAGGBEG34_200124</name>
</gene>
<feature type="compositionally biased region" description="Basic and acidic residues" evidence="1">
    <location>
        <begin position="235"/>
        <end position="253"/>
    </location>
</feature>
<dbReference type="AlphaFoldDB" id="G2J8M3"/>
<comment type="caution">
    <text evidence="2">The sequence shown here is derived from an EMBL/GenBank/DDBJ whole genome shotgun (WGS) entry which is preliminary data.</text>
</comment>
<dbReference type="RefSeq" id="WP_006682359.1">
    <property type="nucleotide sequence ID" value="NZ_CAFB01000037.1"/>
</dbReference>
<organism evidence="2 3">
    <name type="scientific">Candidatus Glomeribacter gigasporarum BEG34</name>
    <dbReference type="NCBI Taxonomy" id="1070319"/>
    <lineage>
        <taxon>Bacteria</taxon>
        <taxon>Pseudomonadati</taxon>
        <taxon>Pseudomonadota</taxon>
        <taxon>Betaproteobacteria</taxon>
        <taxon>Burkholderiales</taxon>
        <taxon>Burkholderiaceae</taxon>
        <taxon>Candidatus Glomeribacter</taxon>
    </lineage>
</organism>
<dbReference type="STRING" id="1070319.CAGGBEG34_200124"/>
<feature type="compositionally biased region" description="Basic and acidic residues" evidence="1">
    <location>
        <begin position="174"/>
        <end position="184"/>
    </location>
</feature>
<dbReference type="Proteomes" id="UP000054051">
    <property type="component" value="Unassembled WGS sequence"/>
</dbReference>
<name>G2J8M3_9BURK</name>
<protein>
    <submittedName>
        <fullName evidence="2">Uncharacterized protein</fullName>
    </submittedName>
</protein>
<evidence type="ECO:0000313" key="3">
    <source>
        <dbReference type="Proteomes" id="UP000054051"/>
    </source>
</evidence>
<accession>G2J8M3</accession>
<feature type="region of interest" description="Disordered" evidence="1">
    <location>
        <begin position="145"/>
        <end position="184"/>
    </location>
</feature>
<dbReference type="EMBL" id="CAFB01000037">
    <property type="protein sequence ID" value="CCD29120.1"/>
    <property type="molecule type" value="Genomic_DNA"/>
</dbReference>
<keyword evidence="3" id="KW-1185">Reference proteome</keyword>